<evidence type="ECO:0000313" key="3">
    <source>
        <dbReference type="Proteomes" id="UP000821866"/>
    </source>
</evidence>
<reference evidence="2" key="1">
    <citation type="journal article" date="2020" name="Cell">
        <title>Large-Scale Comparative Analyses of Tick Genomes Elucidate Their Genetic Diversity and Vector Capacities.</title>
        <authorList>
            <consortium name="Tick Genome and Microbiome Consortium (TIGMIC)"/>
            <person name="Jia N."/>
            <person name="Wang J."/>
            <person name="Shi W."/>
            <person name="Du L."/>
            <person name="Sun Y."/>
            <person name="Zhan W."/>
            <person name="Jiang J.F."/>
            <person name="Wang Q."/>
            <person name="Zhang B."/>
            <person name="Ji P."/>
            <person name="Bell-Sakyi L."/>
            <person name="Cui X.M."/>
            <person name="Yuan T.T."/>
            <person name="Jiang B.G."/>
            <person name="Yang W.F."/>
            <person name="Lam T.T."/>
            <person name="Chang Q.C."/>
            <person name="Ding S.J."/>
            <person name="Wang X.J."/>
            <person name="Zhu J.G."/>
            <person name="Ruan X.D."/>
            <person name="Zhao L."/>
            <person name="Wei J.T."/>
            <person name="Ye R.Z."/>
            <person name="Que T.C."/>
            <person name="Du C.H."/>
            <person name="Zhou Y.H."/>
            <person name="Cheng J.X."/>
            <person name="Dai P.F."/>
            <person name="Guo W.B."/>
            <person name="Han X.H."/>
            <person name="Huang E.J."/>
            <person name="Li L.F."/>
            <person name="Wei W."/>
            <person name="Gao Y.C."/>
            <person name="Liu J.Z."/>
            <person name="Shao H.Z."/>
            <person name="Wang X."/>
            <person name="Wang C.C."/>
            <person name="Yang T.C."/>
            <person name="Huo Q.B."/>
            <person name="Li W."/>
            <person name="Chen H.Y."/>
            <person name="Chen S.E."/>
            <person name="Zhou L.G."/>
            <person name="Ni X.B."/>
            <person name="Tian J.H."/>
            <person name="Sheng Y."/>
            <person name="Liu T."/>
            <person name="Pan Y.S."/>
            <person name="Xia L.Y."/>
            <person name="Li J."/>
            <person name="Zhao F."/>
            <person name="Cao W.C."/>
        </authorList>
    </citation>
    <scope>NUCLEOTIDE SEQUENCE</scope>
    <source>
        <strain evidence="2">Rmic-2018</strain>
    </source>
</reference>
<dbReference type="EMBL" id="JABSTU010000004">
    <property type="protein sequence ID" value="KAH8032966.1"/>
    <property type="molecule type" value="Genomic_DNA"/>
</dbReference>
<organism evidence="2 3">
    <name type="scientific">Rhipicephalus microplus</name>
    <name type="common">Cattle tick</name>
    <name type="synonym">Boophilus microplus</name>
    <dbReference type="NCBI Taxonomy" id="6941"/>
    <lineage>
        <taxon>Eukaryota</taxon>
        <taxon>Metazoa</taxon>
        <taxon>Ecdysozoa</taxon>
        <taxon>Arthropoda</taxon>
        <taxon>Chelicerata</taxon>
        <taxon>Arachnida</taxon>
        <taxon>Acari</taxon>
        <taxon>Parasitiformes</taxon>
        <taxon>Ixodida</taxon>
        <taxon>Ixodoidea</taxon>
        <taxon>Ixodidae</taxon>
        <taxon>Rhipicephalinae</taxon>
        <taxon>Rhipicephalus</taxon>
        <taxon>Boophilus</taxon>
    </lineage>
</organism>
<protein>
    <submittedName>
        <fullName evidence="2">Uncharacterized protein</fullName>
    </submittedName>
</protein>
<dbReference type="Proteomes" id="UP000821866">
    <property type="component" value="Chromosome 2"/>
</dbReference>
<gene>
    <name evidence="2" type="ORF">HPB51_004647</name>
</gene>
<sequence length="276" mass="29628">MGGDTEGHRVAGPFVNVLTTIYRAQVERQLDVSSQSSSLTTGKETTLEPQQLALRSSDPTPSGHVESSTPILQDGSRHDTPYLSTIPTVPSDTSVESRLSDQAVGDLPTTRQSLVEYASASLNQSTSAEDRLMEYMPILSVSAPHALADGSDVPQAGEVNISTSGLPVYSPTWDHGQCNMTLRPSECRADHQEAVCVEQESKMDRPAGDQLAQSSEVRPSYAPGVCSVMCSYGGVNPYGRYGTQPPKNILISRDHRTRRGIDGSAEAPASKHDARE</sequence>
<name>A0A9J6EF24_RHIMP</name>
<feature type="region of interest" description="Disordered" evidence="1">
    <location>
        <begin position="30"/>
        <end position="106"/>
    </location>
</feature>
<keyword evidence="3" id="KW-1185">Reference proteome</keyword>
<accession>A0A9J6EF24</accession>
<feature type="compositionally biased region" description="Polar residues" evidence="1">
    <location>
        <begin position="82"/>
        <end position="97"/>
    </location>
</feature>
<reference evidence="2" key="2">
    <citation type="submission" date="2021-09" db="EMBL/GenBank/DDBJ databases">
        <authorList>
            <person name="Jia N."/>
            <person name="Wang J."/>
            <person name="Shi W."/>
            <person name="Du L."/>
            <person name="Sun Y."/>
            <person name="Zhan W."/>
            <person name="Jiang J."/>
            <person name="Wang Q."/>
            <person name="Zhang B."/>
            <person name="Ji P."/>
            <person name="Sakyi L.B."/>
            <person name="Cui X."/>
            <person name="Yuan T."/>
            <person name="Jiang B."/>
            <person name="Yang W."/>
            <person name="Lam T.T.-Y."/>
            <person name="Chang Q."/>
            <person name="Ding S."/>
            <person name="Wang X."/>
            <person name="Zhu J."/>
            <person name="Ruan X."/>
            <person name="Zhao L."/>
            <person name="Wei J."/>
            <person name="Que T."/>
            <person name="Du C."/>
            <person name="Cheng J."/>
            <person name="Dai P."/>
            <person name="Han X."/>
            <person name="Huang E."/>
            <person name="Gao Y."/>
            <person name="Liu J."/>
            <person name="Shao H."/>
            <person name="Ye R."/>
            <person name="Li L."/>
            <person name="Wei W."/>
            <person name="Wang X."/>
            <person name="Wang C."/>
            <person name="Huo Q."/>
            <person name="Li W."/>
            <person name="Guo W."/>
            <person name="Chen H."/>
            <person name="Chen S."/>
            <person name="Zhou L."/>
            <person name="Zhou L."/>
            <person name="Ni X."/>
            <person name="Tian J."/>
            <person name="Zhou Y."/>
            <person name="Sheng Y."/>
            <person name="Liu T."/>
            <person name="Pan Y."/>
            <person name="Xia L."/>
            <person name="Li J."/>
            <person name="Zhao F."/>
            <person name="Cao W."/>
        </authorList>
    </citation>
    <scope>NUCLEOTIDE SEQUENCE</scope>
    <source>
        <strain evidence="2">Rmic-2018</strain>
        <tissue evidence="2">Larvae</tissue>
    </source>
</reference>
<evidence type="ECO:0000256" key="1">
    <source>
        <dbReference type="SAM" id="MobiDB-lite"/>
    </source>
</evidence>
<evidence type="ECO:0000313" key="2">
    <source>
        <dbReference type="EMBL" id="KAH8032966.1"/>
    </source>
</evidence>
<feature type="region of interest" description="Disordered" evidence="1">
    <location>
        <begin position="246"/>
        <end position="276"/>
    </location>
</feature>
<comment type="caution">
    <text evidence="2">The sequence shown here is derived from an EMBL/GenBank/DDBJ whole genome shotgun (WGS) entry which is preliminary data.</text>
</comment>
<dbReference type="AlphaFoldDB" id="A0A9J6EF24"/>
<feature type="compositionally biased region" description="Polar residues" evidence="1">
    <location>
        <begin position="31"/>
        <end position="71"/>
    </location>
</feature>
<proteinExistence type="predicted"/>